<dbReference type="InterPro" id="IPR013525">
    <property type="entry name" value="ABC2_TM"/>
</dbReference>
<comment type="subcellular location">
    <subcellularLocation>
        <location evidence="1">Cell membrane</location>
        <topology evidence="1">Multi-pass membrane protein</topology>
    </subcellularLocation>
</comment>
<evidence type="ECO:0000256" key="6">
    <source>
        <dbReference type="ARBA" id="ARBA00022989"/>
    </source>
</evidence>
<dbReference type="InterPro" id="IPR047817">
    <property type="entry name" value="ABC2_TM_bact-type"/>
</dbReference>
<keyword evidence="3" id="KW-0813">Transport</keyword>
<proteinExistence type="inferred from homology"/>
<keyword evidence="4" id="KW-1003">Cell membrane</keyword>
<dbReference type="GO" id="GO:0140359">
    <property type="term" value="F:ABC-type transporter activity"/>
    <property type="evidence" value="ECO:0007669"/>
    <property type="project" value="InterPro"/>
</dbReference>
<feature type="transmembrane region" description="Helical" evidence="8">
    <location>
        <begin position="255"/>
        <end position="275"/>
    </location>
</feature>
<evidence type="ECO:0000256" key="2">
    <source>
        <dbReference type="ARBA" id="ARBA00007783"/>
    </source>
</evidence>
<feature type="transmembrane region" description="Helical" evidence="8">
    <location>
        <begin position="369"/>
        <end position="392"/>
    </location>
</feature>
<name>D2EED0_PARA4</name>
<organism evidence="10 11">
    <name type="scientific">Candidatus Parvarchaeum acidiphilum ARMAN-4</name>
    <dbReference type="NCBI Taxonomy" id="662760"/>
    <lineage>
        <taxon>Archaea</taxon>
        <taxon>Candidatus Parvarchaeota</taxon>
        <taxon>Candidatus Parvarchaeum</taxon>
    </lineage>
</organism>
<sequence>MVLKPLNDAFIVAKRDLIELYRTPLRLVMMFIFPVLIIMLFGFMFPSTSSFNGVHIGVVNNDSGFNLNGQTVYLSNSFLSIVKYNSTITFSNYSSFSKAESALRSGVIDSIIYFPSNFTSLSVSGKPTNLKLVTNPTSPTLEEYIDTKVSTASTVLSAEIINGTVSKLNSELVGLPKINPEFVISPVVISAEPIISGNYFDFIGPGLIMLLSMMAGLTALGSALSREKEDGTITAVMLSPIRTGSFLTGKMLSQLIRSLIQSAVVVLLVILLFHMSFNGNILLMAAILILGIFGFLGLGLLVTALTKDQETSQLLLNLVFFPMLFLSGVLYPLQELPGVIADIAKVLPLTYGVQAFRQVVVFNAPLSSVWPSMLILFLFGAVSLVIAVPIFLMKKGSGN</sequence>
<evidence type="ECO:0000256" key="5">
    <source>
        <dbReference type="ARBA" id="ARBA00022692"/>
    </source>
</evidence>
<evidence type="ECO:0000256" key="7">
    <source>
        <dbReference type="ARBA" id="ARBA00023136"/>
    </source>
</evidence>
<gene>
    <name evidence="10" type="ORF">BJBARM4_0067</name>
</gene>
<dbReference type="Pfam" id="PF12698">
    <property type="entry name" value="ABC2_membrane_3"/>
    <property type="match status" value="1"/>
</dbReference>
<dbReference type="PANTHER" id="PTHR30294:SF29">
    <property type="entry name" value="MULTIDRUG ABC TRANSPORTER PERMEASE YBHS-RELATED"/>
    <property type="match status" value="1"/>
</dbReference>
<keyword evidence="7 8" id="KW-0472">Membrane</keyword>
<dbReference type="Proteomes" id="UP000009375">
    <property type="component" value="Unassembled WGS sequence"/>
</dbReference>
<dbReference type="AlphaFoldDB" id="D2EED0"/>
<evidence type="ECO:0000256" key="8">
    <source>
        <dbReference type="SAM" id="Phobius"/>
    </source>
</evidence>
<evidence type="ECO:0000259" key="9">
    <source>
        <dbReference type="PROSITE" id="PS51012"/>
    </source>
</evidence>
<dbReference type="PRINTS" id="PR00164">
    <property type="entry name" value="ABC2TRNSPORT"/>
</dbReference>
<accession>D2EED0</accession>
<dbReference type="InterPro" id="IPR000412">
    <property type="entry name" value="ABC_2_transport"/>
</dbReference>
<dbReference type="EMBL" id="GG730039">
    <property type="protein sequence ID" value="EEZ93309.1"/>
    <property type="molecule type" value="Genomic_DNA"/>
</dbReference>
<dbReference type="PANTHER" id="PTHR30294">
    <property type="entry name" value="MEMBRANE COMPONENT OF ABC TRANSPORTER YHHJ-RELATED"/>
    <property type="match status" value="1"/>
</dbReference>
<comment type="similarity">
    <text evidence="2">Belongs to the ABC-2 integral membrane protein family.</text>
</comment>
<keyword evidence="5 8" id="KW-0812">Transmembrane</keyword>
<evidence type="ECO:0000313" key="10">
    <source>
        <dbReference type="EMBL" id="EEZ93309.1"/>
    </source>
</evidence>
<evidence type="ECO:0000256" key="4">
    <source>
        <dbReference type="ARBA" id="ARBA00022475"/>
    </source>
</evidence>
<evidence type="ECO:0000313" key="11">
    <source>
        <dbReference type="Proteomes" id="UP000009375"/>
    </source>
</evidence>
<evidence type="ECO:0000256" key="1">
    <source>
        <dbReference type="ARBA" id="ARBA00004651"/>
    </source>
</evidence>
<reference evidence="10 11" key="1">
    <citation type="journal article" date="2010" name="Proc. Natl. Acad. Sci. U.S.A.">
        <title>Enigmatic, ultrasmall, uncultivated Archaea.</title>
        <authorList>
            <person name="Baker B.J."/>
            <person name="Comolli L.R."/>
            <person name="Dick G.J."/>
            <person name="Hauser L.J."/>
            <person name="Hyatt D."/>
            <person name="Dill B.D."/>
            <person name="Land M.L."/>
            <person name="Verberkmoes N.C."/>
            <person name="Hettich R.L."/>
            <person name="Banfield J.F."/>
        </authorList>
    </citation>
    <scope>NUCLEOTIDE SEQUENCE [LARGE SCALE GENOMIC DNA]</scope>
</reference>
<feature type="transmembrane region" description="Helical" evidence="8">
    <location>
        <begin position="314"/>
        <end position="333"/>
    </location>
</feature>
<dbReference type="GO" id="GO:0043190">
    <property type="term" value="C:ATP-binding cassette (ABC) transporter complex"/>
    <property type="evidence" value="ECO:0007669"/>
    <property type="project" value="InterPro"/>
</dbReference>
<keyword evidence="6 8" id="KW-1133">Transmembrane helix</keyword>
<feature type="transmembrane region" description="Helical" evidence="8">
    <location>
        <begin position="202"/>
        <end position="224"/>
    </location>
</feature>
<feature type="transmembrane region" description="Helical" evidence="8">
    <location>
        <begin position="281"/>
        <end position="302"/>
    </location>
</feature>
<dbReference type="Gene3D" id="3.40.1710.10">
    <property type="entry name" value="abc type-2 transporter like domain"/>
    <property type="match status" value="1"/>
</dbReference>
<dbReference type="PROSITE" id="PS51012">
    <property type="entry name" value="ABC_TM2"/>
    <property type="match status" value="1"/>
</dbReference>
<protein>
    <submittedName>
        <fullName evidence="10">ABC-2 type transporter</fullName>
    </submittedName>
</protein>
<dbReference type="InterPro" id="IPR051449">
    <property type="entry name" value="ABC-2_transporter_component"/>
</dbReference>
<feature type="domain" description="ABC transmembrane type-2" evidence="9">
    <location>
        <begin position="165"/>
        <end position="394"/>
    </location>
</feature>
<evidence type="ECO:0000256" key="3">
    <source>
        <dbReference type="ARBA" id="ARBA00022448"/>
    </source>
</evidence>
<feature type="transmembrane region" description="Helical" evidence="8">
    <location>
        <begin position="24"/>
        <end position="45"/>
    </location>
</feature>